<dbReference type="Proteomes" id="UP000320766">
    <property type="component" value="Unassembled WGS sequence"/>
</dbReference>
<dbReference type="EMBL" id="RXIL01000118">
    <property type="protein sequence ID" value="RZN68026.1"/>
    <property type="molecule type" value="Genomic_DNA"/>
</dbReference>
<sequence length="222" mass="24035">MEKIESIAIDIDGTLTGEDRRLDCVAVEAIRKLSIPVVFVTGNVICFASTASKLVGTSGEVIAENGGVVKLDFDGEEVILGDKKICLAAYDHLKDLLDIEMIDMRYRKSEVALKRGFDVGSARDLLKDFNVDIVDSGFAVHIKKKGINKLTGLSYVSERRGWDLEKTVAIGDSGNDAEIIRGVGFGIAVGNAEEDLKEIADYVTLKDHGEGVVEALEYLGLV</sequence>
<dbReference type="CDD" id="cd07514">
    <property type="entry name" value="HAD_Pase"/>
    <property type="match status" value="1"/>
</dbReference>
<feature type="binding site" evidence="5">
    <location>
        <position position="149"/>
    </location>
    <ligand>
        <name>substrate</name>
    </ligand>
</feature>
<dbReference type="NCBIfam" id="TIGR01482">
    <property type="entry name" value="SPP-subfamily"/>
    <property type="match status" value="1"/>
</dbReference>
<feature type="binding site" evidence="5">
    <location>
        <position position="172"/>
    </location>
    <ligand>
        <name>Mg(2+)</name>
        <dbReference type="ChEBI" id="CHEBI:18420"/>
    </ligand>
</feature>
<dbReference type="AlphaFoldDB" id="A0A520KVQ5"/>
<name>A0A520KVQ5_9EURY</name>
<evidence type="ECO:0000256" key="3">
    <source>
        <dbReference type="ARBA" id="ARBA00022842"/>
    </source>
</evidence>
<dbReference type="InterPro" id="IPR006382">
    <property type="entry name" value="PGPase"/>
</dbReference>
<evidence type="ECO:0000256" key="6">
    <source>
        <dbReference type="NCBIfam" id="TIGR01487"/>
    </source>
</evidence>
<feature type="binding site" evidence="5">
    <location>
        <position position="176"/>
    </location>
    <ligand>
        <name>Mg(2+)</name>
        <dbReference type="ChEBI" id="CHEBI:18420"/>
    </ligand>
</feature>
<dbReference type="GO" id="GO:0008967">
    <property type="term" value="F:phosphoglycolate phosphatase activity"/>
    <property type="evidence" value="ECO:0007669"/>
    <property type="project" value="UniProtKB-UniRule"/>
</dbReference>
<gene>
    <name evidence="7" type="ORF">EF807_06565</name>
</gene>
<keyword evidence="3 5" id="KW-0460">Magnesium</keyword>
<keyword evidence="4 5" id="KW-0119">Carbohydrate metabolism</keyword>
<comment type="cofactor">
    <cofactor evidence="5">
        <name>Mg(2+)</name>
        <dbReference type="ChEBI" id="CHEBI:18420"/>
    </cofactor>
</comment>
<dbReference type="NCBIfam" id="TIGR01487">
    <property type="entry name" value="Pglycolate_arch"/>
    <property type="match status" value="1"/>
</dbReference>
<dbReference type="PANTHER" id="PTHR10000:SF8">
    <property type="entry name" value="HAD SUPERFAMILY HYDROLASE-LIKE, TYPE 3"/>
    <property type="match status" value="1"/>
</dbReference>
<comment type="catalytic activity">
    <reaction evidence="5">
        <text>2-phosphoglycolate + H2O = glycolate + phosphate</text>
        <dbReference type="Rhea" id="RHEA:14369"/>
        <dbReference type="ChEBI" id="CHEBI:15377"/>
        <dbReference type="ChEBI" id="CHEBI:29805"/>
        <dbReference type="ChEBI" id="CHEBI:43474"/>
        <dbReference type="ChEBI" id="CHEBI:58033"/>
        <dbReference type="EC" id="3.1.3.18"/>
    </reaction>
</comment>
<dbReference type="SFLD" id="SFLDG01144">
    <property type="entry name" value="C2.B.4:_PGP_Like"/>
    <property type="match status" value="1"/>
</dbReference>
<dbReference type="HAMAP" id="MF_01419">
    <property type="entry name" value="GPH_hydrolase_arch"/>
    <property type="match status" value="1"/>
</dbReference>
<evidence type="ECO:0000256" key="2">
    <source>
        <dbReference type="ARBA" id="ARBA00022801"/>
    </source>
</evidence>
<evidence type="ECO:0000256" key="5">
    <source>
        <dbReference type="HAMAP-Rule" id="MF_01419"/>
    </source>
</evidence>
<dbReference type="PANTHER" id="PTHR10000">
    <property type="entry name" value="PHOSPHOSERINE PHOSPHATASE"/>
    <property type="match status" value="1"/>
</dbReference>
<dbReference type="EC" id="3.1.3.18" evidence="5 6"/>
<dbReference type="SFLD" id="SFLDG01140">
    <property type="entry name" value="C2.B:_Phosphomannomutase_and_P"/>
    <property type="match status" value="1"/>
</dbReference>
<dbReference type="GO" id="GO:0005829">
    <property type="term" value="C:cytosol"/>
    <property type="evidence" value="ECO:0007669"/>
    <property type="project" value="TreeGrafter"/>
</dbReference>
<dbReference type="GO" id="GO:0000287">
    <property type="term" value="F:magnesium ion binding"/>
    <property type="evidence" value="ECO:0007669"/>
    <property type="project" value="InterPro"/>
</dbReference>
<comment type="function">
    <text evidence="5">Catalyzes the dephosphorylation of 2-phosphoglycolate.</text>
</comment>
<reference evidence="7 8" key="1">
    <citation type="journal article" date="2019" name="Nat. Microbiol.">
        <title>Wide diversity of methane and short-chain alkane metabolisms in uncultured archaea.</title>
        <authorList>
            <person name="Borrel G."/>
            <person name="Adam P.S."/>
            <person name="McKay L.J."/>
            <person name="Chen L.X."/>
            <person name="Sierra-Garcia I.N."/>
            <person name="Sieber C.M."/>
            <person name="Letourneur Q."/>
            <person name="Ghozlane A."/>
            <person name="Andersen G.L."/>
            <person name="Li W.J."/>
            <person name="Hallam S.J."/>
            <person name="Muyzer G."/>
            <person name="de Oliveira V.M."/>
            <person name="Inskeep W.P."/>
            <person name="Banfield J.F."/>
            <person name="Gribaldo S."/>
        </authorList>
    </citation>
    <scope>NUCLEOTIDE SEQUENCE [LARGE SCALE GENOMIC DNA]</scope>
    <source>
        <strain evidence="7">NM1b</strain>
    </source>
</reference>
<dbReference type="NCBIfam" id="NF002245">
    <property type="entry name" value="PRK01158.1"/>
    <property type="match status" value="1"/>
</dbReference>
<dbReference type="SUPFAM" id="SSF56784">
    <property type="entry name" value="HAD-like"/>
    <property type="match status" value="1"/>
</dbReference>
<feature type="binding site" evidence="5">
    <location>
        <position position="10"/>
    </location>
    <ligand>
        <name>Mg(2+)</name>
        <dbReference type="ChEBI" id="CHEBI:18420"/>
    </ligand>
</feature>
<organism evidence="7 8">
    <name type="scientific">Candidatus Methanolliviera hydrocarbonicum</name>
    <dbReference type="NCBI Taxonomy" id="2491085"/>
    <lineage>
        <taxon>Archaea</taxon>
        <taxon>Methanobacteriati</taxon>
        <taxon>Methanobacteriota</taxon>
        <taxon>Candidatus Methanoliparia</taxon>
        <taxon>Candidatus Methanoliparales</taxon>
        <taxon>Candidatus Methanollivieraceae</taxon>
        <taxon>Candidatus Methanolliviera</taxon>
    </lineage>
</organism>
<dbReference type="Gene3D" id="3.90.1070.10">
    <property type="match status" value="1"/>
</dbReference>
<dbReference type="SFLD" id="SFLDS00003">
    <property type="entry name" value="Haloacid_Dehalogenase"/>
    <property type="match status" value="1"/>
</dbReference>
<keyword evidence="2 5" id="KW-0378">Hydrolase</keyword>
<comment type="similarity">
    <text evidence="5">Belongs to the archaeal SPP-like hydrolase family.</text>
</comment>
<dbReference type="Gene3D" id="3.40.50.1000">
    <property type="entry name" value="HAD superfamily/HAD-like"/>
    <property type="match status" value="1"/>
</dbReference>
<evidence type="ECO:0000313" key="7">
    <source>
        <dbReference type="EMBL" id="RZN68026.1"/>
    </source>
</evidence>
<accession>A0A520KVQ5</accession>
<dbReference type="InterPro" id="IPR023214">
    <property type="entry name" value="HAD_sf"/>
</dbReference>
<comment type="caution">
    <text evidence="7">The sequence shown here is derived from an EMBL/GenBank/DDBJ whole genome shotgun (WGS) entry which is preliminary data.</text>
</comment>
<feature type="active site" description="Nucleophile" evidence="5">
    <location>
        <position position="10"/>
    </location>
</feature>
<feature type="binding site" evidence="5">
    <location>
        <position position="12"/>
    </location>
    <ligand>
        <name>Mg(2+)</name>
        <dbReference type="ChEBI" id="CHEBI:18420"/>
    </ligand>
</feature>
<protein>
    <recommendedName>
        <fullName evidence="5 6">Phosphoglycolate phosphatase</fullName>
        <shortName evidence="5">PGP</shortName>
        <shortName evidence="5">PGPase</shortName>
        <ecNumber evidence="5 6">3.1.3.18</ecNumber>
    </recommendedName>
</protein>
<keyword evidence="1 5" id="KW-0479">Metal-binding</keyword>
<evidence type="ECO:0000313" key="8">
    <source>
        <dbReference type="Proteomes" id="UP000320766"/>
    </source>
</evidence>
<proteinExistence type="inferred from homology"/>
<dbReference type="InterPro" id="IPR036412">
    <property type="entry name" value="HAD-like_sf"/>
</dbReference>
<dbReference type="Pfam" id="PF08282">
    <property type="entry name" value="Hydrolase_3"/>
    <property type="match status" value="2"/>
</dbReference>
<dbReference type="SFLD" id="SFLDF00446">
    <property type="entry name" value="phosphoglycolate_phosphatase_3"/>
    <property type="match status" value="1"/>
</dbReference>
<evidence type="ECO:0000256" key="4">
    <source>
        <dbReference type="ARBA" id="ARBA00023277"/>
    </source>
</evidence>
<evidence type="ECO:0000256" key="1">
    <source>
        <dbReference type="ARBA" id="ARBA00022723"/>
    </source>
</evidence>